<evidence type="ECO:0000313" key="4">
    <source>
        <dbReference type="Proteomes" id="UP001314205"/>
    </source>
</evidence>
<organism evidence="3 4">
    <name type="scientific">Parnassius mnemosyne</name>
    <name type="common">clouded apollo</name>
    <dbReference type="NCBI Taxonomy" id="213953"/>
    <lineage>
        <taxon>Eukaryota</taxon>
        <taxon>Metazoa</taxon>
        <taxon>Ecdysozoa</taxon>
        <taxon>Arthropoda</taxon>
        <taxon>Hexapoda</taxon>
        <taxon>Insecta</taxon>
        <taxon>Pterygota</taxon>
        <taxon>Neoptera</taxon>
        <taxon>Endopterygota</taxon>
        <taxon>Lepidoptera</taxon>
        <taxon>Glossata</taxon>
        <taxon>Ditrysia</taxon>
        <taxon>Papilionoidea</taxon>
        <taxon>Papilionidae</taxon>
        <taxon>Parnassiinae</taxon>
        <taxon>Parnassini</taxon>
        <taxon>Parnassius</taxon>
        <taxon>Driopa</taxon>
    </lineage>
</organism>
<feature type="region of interest" description="Disordered" evidence="1">
    <location>
        <begin position="87"/>
        <end position="112"/>
    </location>
</feature>
<accession>A0AAV1KDD9</accession>
<gene>
    <name evidence="3" type="ORF">PARMNEM_LOCUS2587</name>
</gene>
<feature type="chain" id="PRO_5043404595" evidence="2">
    <location>
        <begin position="19"/>
        <end position="291"/>
    </location>
</feature>
<dbReference type="PANTHER" id="PTHR21398:SF21">
    <property type="entry name" value="AGAP004005-PA"/>
    <property type="match status" value="1"/>
</dbReference>
<evidence type="ECO:0000256" key="1">
    <source>
        <dbReference type="SAM" id="MobiDB-lite"/>
    </source>
</evidence>
<evidence type="ECO:0000256" key="2">
    <source>
        <dbReference type="SAM" id="SignalP"/>
    </source>
</evidence>
<dbReference type="EMBL" id="CAVLGL010000024">
    <property type="protein sequence ID" value="CAK1580845.1"/>
    <property type="molecule type" value="Genomic_DNA"/>
</dbReference>
<dbReference type="Pfam" id="PF07841">
    <property type="entry name" value="DM4_12"/>
    <property type="match status" value="1"/>
</dbReference>
<keyword evidence="2" id="KW-0732">Signal</keyword>
<dbReference type="PANTHER" id="PTHR21398">
    <property type="entry name" value="AGAP007094-PA"/>
    <property type="match status" value="1"/>
</dbReference>
<dbReference type="AlphaFoldDB" id="A0AAV1KDD9"/>
<dbReference type="Proteomes" id="UP001314205">
    <property type="component" value="Unassembled WGS sequence"/>
</dbReference>
<keyword evidence="4" id="KW-1185">Reference proteome</keyword>
<protein>
    <submittedName>
        <fullName evidence="3">Uncharacterized protein</fullName>
    </submittedName>
</protein>
<comment type="caution">
    <text evidence="3">The sequence shown here is derived from an EMBL/GenBank/DDBJ whole genome shotgun (WGS) entry which is preliminary data.</text>
</comment>
<name>A0AAV1KDD9_9NEOP</name>
<reference evidence="3 4" key="1">
    <citation type="submission" date="2023-11" db="EMBL/GenBank/DDBJ databases">
        <authorList>
            <person name="Hedman E."/>
            <person name="Englund M."/>
            <person name="Stromberg M."/>
            <person name="Nyberg Akerstrom W."/>
            <person name="Nylinder S."/>
            <person name="Jareborg N."/>
            <person name="Kallberg Y."/>
            <person name="Kronander E."/>
        </authorList>
    </citation>
    <scope>NUCLEOTIDE SEQUENCE [LARGE SCALE GENOMIC DNA]</scope>
</reference>
<dbReference type="SMART" id="SM00718">
    <property type="entry name" value="DM4_12"/>
    <property type="match status" value="1"/>
</dbReference>
<feature type="compositionally biased region" description="Basic and acidic residues" evidence="1">
    <location>
        <begin position="87"/>
        <end position="109"/>
    </location>
</feature>
<feature type="signal peptide" evidence="2">
    <location>
        <begin position="1"/>
        <end position="18"/>
    </location>
</feature>
<dbReference type="InterPro" id="IPR006631">
    <property type="entry name" value="DM4_12"/>
</dbReference>
<evidence type="ECO:0000313" key="3">
    <source>
        <dbReference type="EMBL" id="CAK1580845.1"/>
    </source>
</evidence>
<sequence length="291" mass="32983">MLLAFILLNLLSTFAARANERQRRYLVYPDGGPARTQFIIGLGVPVDLKDASVTVGTVIKFQYDLPTNSTEYTSRIYGFANTVSRDMDGETKDEANEVDAKSIDKKDDLGNDLSDNDNNTLVDITFEDRKKRSIMFSEGGLINGVDKPIENSKLSLEEAIKRQEMIDQKHREKEQEPQRMNRWDFYKIIEHMAERYGYSGRPCLLRTICEAAEVPFTHENGLLGEIGHILFTPSTTKDPLSHHTDNEYHAAERLGREAEGDCETLFPECESSILSTFSEIGMETLQKFGLI</sequence>
<proteinExistence type="predicted"/>